<protein>
    <submittedName>
        <fullName evidence="1">Uncharacterized protein</fullName>
    </submittedName>
</protein>
<gene>
    <name evidence="1" type="ORF">ACFSBT_20550</name>
</gene>
<comment type="caution">
    <text evidence="1">The sequence shown here is derived from an EMBL/GenBank/DDBJ whole genome shotgun (WGS) entry which is preliminary data.</text>
</comment>
<dbReference type="Proteomes" id="UP001597187">
    <property type="component" value="Unassembled WGS sequence"/>
</dbReference>
<dbReference type="AlphaFoldDB" id="A0ABD6B1E4"/>
<evidence type="ECO:0000313" key="2">
    <source>
        <dbReference type="Proteomes" id="UP001597187"/>
    </source>
</evidence>
<organism evidence="1 2">
    <name type="scientific">Halomarina rubra</name>
    <dbReference type="NCBI Taxonomy" id="2071873"/>
    <lineage>
        <taxon>Archaea</taxon>
        <taxon>Methanobacteriati</taxon>
        <taxon>Methanobacteriota</taxon>
        <taxon>Stenosarchaea group</taxon>
        <taxon>Halobacteria</taxon>
        <taxon>Halobacteriales</taxon>
        <taxon>Natronomonadaceae</taxon>
        <taxon>Halomarina</taxon>
    </lineage>
</organism>
<name>A0ABD6B1E4_9EURY</name>
<reference evidence="1 2" key="1">
    <citation type="journal article" date="2019" name="Int. J. Syst. Evol. Microbiol.">
        <title>The Global Catalogue of Microorganisms (GCM) 10K type strain sequencing project: providing services to taxonomists for standard genome sequencing and annotation.</title>
        <authorList>
            <consortium name="The Broad Institute Genomics Platform"/>
            <consortium name="The Broad Institute Genome Sequencing Center for Infectious Disease"/>
            <person name="Wu L."/>
            <person name="Ma J."/>
        </authorList>
    </citation>
    <scope>NUCLEOTIDE SEQUENCE [LARGE SCALE GENOMIC DNA]</scope>
    <source>
        <strain evidence="1 2">CGMCC 1.12563</strain>
    </source>
</reference>
<dbReference type="EMBL" id="JBHUDC010000009">
    <property type="protein sequence ID" value="MFD1515676.1"/>
    <property type="molecule type" value="Genomic_DNA"/>
</dbReference>
<sequence>MSERPSTKVEQDSERRIIHMKLLDSRAGQMVEEHREGGKRRLAITVTEKEFQVARYCGILFRHPYTEGFIYWGPWQDVETCPGITRCLVTKYTEADLRSGVEVLHDHDEFTDIEFKLGSYDDW</sequence>
<evidence type="ECO:0000313" key="1">
    <source>
        <dbReference type="EMBL" id="MFD1515676.1"/>
    </source>
</evidence>
<accession>A0ABD6B1E4</accession>
<proteinExistence type="predicted"/>
<keyword evidence="2" id="KW-1185">Reference proteome</keyword>
<dbReference type="RefSeq" id="WP_250875601.1">
    <property type="nucleotide sequence ID" value="NZ_JALXFV010000009.1"/>
</dbReference>